<dbReference type="AlphaFoldDB" id="A0A212LJ47"/>
<dbReference type="EMBL" id="FMJD01000008">
    <property type="protein sequence ID" value="SCM77586.1"/>
    <property type="molecule type" value="Genomic_DNA"/>
</dbReference>
<organism evidence="1">
    <name type="scientific">uncultured Pleomorphomonas sp</name>
    <dbReference type="NCBI Taxonomy" id="442121"/>
    <lineage>
        <taxon>Bacteria</taxon>
        <taxon>Pseudomonadati</taxon>
        <taxon>Pseudomonadota</taxon>
        <taxon>Alphaproteobacteria</taxon>
        <taxon>Hyphomicrobiales</taxon>
        <taxon>Pleomorphomonadaceae</taxon>
        <taxon>Pleomorphomonas</taxon>
        <taxon>environmental samples</taxon>
    </lineage>
</organism>
<protein>
    <submittedName>
        <fullName evidence="1">Uncharacterized protein</fullName>
    </submittedName>
</protein>
<evidence type="ECO:0000313" key="1">
    <source>
        <dbReference type="EMBL" id="SCM77586.1"/>
    </source>
</evidence>
<reference evidence="1" key="1">
    <citation type="submission" date="2016-08" db="EMBL/GenBank/DDBJ databases">
        <authorList>
            <person name="Seilhamer J.J."/>
        </authorList>
    </citation>
    <scope>NUCLEOTIDE SEQUENCE</scope>
    <source>
        <strain evidence="1">86</strain>
    </source>
</reference>
<gene>
    <name evidence="1" type="ORF">KL86PLE_41391</name>
</gene>
<name>A0A212LJ47_9HYPH</name>
<accession>A0A212LJ47</accession>
<sequence length="36" mass="4143">MRRAYSLSNLFVQHSSLVLRFEFSGEMLIQGRQGAI</sequence>
<proteinExistence type="predicted"/>